<dbReference type="EMBL" id="JAAIKC010000004">
    <property type="protein sequence ID" value="NEW06936.1"/>
    <property type="molecule type" value="Genomic_DNA"/>
</dbReference>
<feature type="domain" description="Peptidase C39-like" evidence="1">
    <location>
        <begin position="37"/>
        <end position="198"/>
    </location>
</feature>
<dbReference type="RefSeq" id="WP_163946954.1">
    <property type="nucleotide sequence ID" value="NZ_JAAIKC010000004.1"/>
</dbReference>
<sequence length="233" mass="26379">MKRKKPLFLFLIGMINFLLLPQMVFSEDNNQHYQIPNVPVISQLPELPNGCEAVAATMLLQWAGITVSKEEVAEALPKGDFPMMNEDGILIGGNPEDVFVGDPFGKGFGIYHKPIATLLGHYLPEQIDDLTGGSFDNLLDTVKSGRPVIIWATEHMDAPHFEDQWQDEEGHLIDWYNPEHALVMTGWDDDYAYMNDPMTGERESYNLWGFKTIWESMGSQAITVMENFIKPTQ</sequence>
<dbReference type="InterPro" id="IPR016997">
    <property type="entry name" value="UCP032442"/>
</dbReference>
<gene>
    <name evidence="2" type="ORF">GK047_13075</name>
</gene>
<reference evidence="2" key="1">
    <citation type="submission" date="2020-02" db="EMBL/GenBank/DDBJ databases">
        <authorList>
            <person name="Shen X.-R."/>
            <person name="Zhang Y.-X."/>
        </authorList>
    </citation>
    <scope>NUCLEOTIDE SEQUENCE</scope>
    <source>
        <strain evidence="2">SYP-B3998</strain>
    </source>
</reference>
<dbReference type="PANTHER" id="PTHR37806:SF1">
    <property type="entry name" value="PEPTIDASE C39-LIKE DOMAIN-CONTAINING PROTEIN"/>
    <property type="match status" value="1"/>
</dbReference>
<evidence type="ECO:0000313" key="2">
    <source>
        <dbReference type="EMBL" id="NEW06936.1"/>
    </source>
</evidence>
<dbReference type="Gene3D" id="3.90.70.10">
    <property type="entry name" value="Cysteine proteinases"/>
    <property type="match status" value="1"/>
</dbReference>
<dbReference type="PANTHER" id="PTHR37806">
    <property type="entry name" value="LMO0724 PROTEIN"/>
    <property type="match status" value="1"/>
</dbReference>
<dbReference type="PIRSF" id="PIRSF032442">
    <property type="entry name" value="UCP032442"/>
    <property type="match status" value="1"/>
</dbReference>
<dbReference type="InterPro" id="IPR039564">
    <property type="entry name" value="Peptidase_C39-like"/>
</dbReference>
<proteinExistence type="predicted"/>
<comment type="caution">
    <text evidence="2">The sequence shown here is derived from an EMBL/GenBank/DDBJ whole genome shotgun (WGS) entry which is preliminary data.</text>
</comment>
<evidence type="ECO:0000259" key="1">
    <source>
        <dbReference type="Pfam" id="PF13529"/>
    </source>
</evidence>
<organism evidence="2">
    <name type="scientific">Paenibacillus sp. SYP-B3998</name>
    <dbReference type="NCBI Taxonomy" id="2678564"/>
    <lineage>
        <taxon>Bacteria</taxon>
        <taxon>Bacillati</taxon>
        <taxon>Bacillota</taxon>
        <taxon>Bacilli</taxon>
        <taxon>Bacillales</taxon>
        <taxon>Paenibacillaceae</taxon>
        <taxon>Paenibacillus</taxon>
    </lineage>
</organism>
<protein>
    <recommendedName>
        <fullName evidence="1">Peptidase C39-like domain-containing protein</fullName>
    </recommendedName>
</protein>
<dbReference type="Pfam" id="PF13529">
    <property type="entry name" value="Peptidase_C39_2"/>
    <property type="match status" value="1"/>
</dbReference>
<name>A0A6G3ZXI8_9BACL</name>
<dbReference type="AlphaFoldDB" id="A0A6G3ZXI8"/>
<accession>A0A6G3ZXI8</accession>